<feature type="transmembrane region" description="Helical" evidence="8">
    <location>
        <begin position="143"/>
        <end position="163"/>
    </location>
</feature>
<evidence type="ECO:0000256" key="5">
    <source>
        <dbReference type="ARBA" id="ARBA00023136"/>
    </source>
</evidence>
<dbReference type="AlphaFoldDB" id="A0A1V9XI95"/>
<evidence type="ECO:0000313" key="10">
    <source>
        <dbReference type="Proteomes" id="UP000192247"/>
    </source>
</evidence>
<gene>
    <name evidence="9" type="ORF">BIW11_09865</name>
</gene>
<keyword evidence="7" id="KW-0325">Glycoprotein</keyword>
<dbReference type="InParanoid" id="A0A1V9XI95"/>
<dbReference type="PANTHER" id="PTHR42643">
    <property type="entry name" value="IONOTROPIC RECEPTOR 20A-RELATED"/>
    <property type="match status" value="1"/>
</dbReference>
<dbReference type="PANTHER" id="PTHR42643:SF38">
    <property type="entry name" value="IONOTROPIC RECEPTOR 100A"/>
    <property type="match status" value="1"/>
</dbReference>
<comment type="caution">
    <text evidence="9">The sequence shown here is derived from an EMBL/GenBank/DDBJ whole genome shotgun (WGS) entry which is preliminary data.</text>
</comment>
<organism evidence="9 10">
    <name type="scientific">Tropilaelaps mercedesae</name>
    <dbReference type="NCBI Taxonomy" id="418985"/>
    <lineage>
        <taxon>Eukaryota</taxon>
        <taxon>Metazoa</taxon>
        <taxon>Ecdysozoa</taxon>
        <taxon>Arthropoda</taxon>
        <taxon>Chelicerata</taxon>
        <taxon>Arachnida</taxon>
        <taxon>Acari</taxon>
        <taxon>Parasitiformes</taxon>
        <taxon>Mesostigmata</taxon>
        <taxon>Gamasina</taxon>
        <taxon>Dermanyssoidea</taxon>
        <taxon>Laelapidae</taxon>
        <taxon>Tropilaelaps</taxon>
    </lineage>
</organism>
<accession>A0A1V9XI95</accession>
<keyword evidence="6" id="KW-0675">Receptor</keyword>
<evidence type="ECO:0000313" key="9">
    <source>
        <dbReference type="EMBL" id="OQR73229.1"/>
    </source>
</evidence>
<dbReference type="InterPro" id="IPR052192">
    <property type="entry name" value="Insect_Ionotropic_Sensory_Rcpt"/>
</dbReference>
<evidence type="ECO:0000256" key="7">
    <source>
        <dbReference type="ARBA" id="ARBA00023180"/>
    </source>
</evidence>
<keyword evidence="10" id="KW-1185">Reference proteome</keyword>
<keyword evidence="2" id="KW-1003">Cell membrane</keyword>
<dbReference type="Proteomes" id="UP000192247">
    <property type="component" value="Unassembled WGS sequence"/>
</dbReference>
<reference evidence="9 10" key="1">
    <citation type="journal article" date="2017" name="Gigascience">
        <title>Draft genome of the honey bee ectoparasitic mite, Tropilaelaps mercedesae, is shaped by the parasitic life history.</title>
        <authorList>
            <person name="Dong X."/>
            <person name="Armstrong S.D."/>
            <person name="Xia D."/>
            <person name="Makepeace B.L."/>
            <person name="Darby A.C."/>
            <person name="Kadowaki T."/>
        </authorList>
    </citation>
    <scope>NUCLEOTIDE SEQUENCE [LARGE SCALE GENOMIC DNA]</scope>
    <source>
        <strain evidence="9">Wuxi-XJTLU</strain>
    </source>
</reference>
<dbReference type="SUPFAM" id="SSF53850">
    <property type="entry name" value="Periplasmic binding protein-like II"/>
    <property type="match status" value="1"/>
</dbReference>
<keyword evidence="5 8" id="KW-0472">Membrane</keyword>
<comment type="subcellular location">
    <subcellularLocation>
        <location evidence="1">Cell membrane</location>
        <topology evidence="1">Multi-pass membrane protein</topology>
    </subcellularLocation>
</comment>
<dbReference type="EMBL" id="MNPL01010282">
    <property type="protein sequence ID" value="OQR73229.1"/>
    <property type="molecule type" value="Genomic_DNA"/>
</dbReference>
<dbReference type="Gene3D" id="3.40.190.10">
    <property type="entry name" value="Periplasmic binding protein-like II"/>
    <property type="match status" value="2"/>
</dbReference>
<sequence>MAATPEGLTYGTMGKHGRFDGVLGYIQQKKADIFIAPSTPNIIRHSYFDYHSPFERQEIRLLTLKPDTFVDPWGFVRAFEPAVWYMTLATLLFLSLSSTVLHRFDRTLVNHDIDEAMRGFFAYLWFWSARIFTQPDLTPPRTWLRLCAICFMLPISLLFMNALEADLKGSLVFKKEIDHVNYFEDILRFRGMKLLVEPSSALKILFSRSQDPLKKKLATRIEERFGTLSGEMLEPIVDDIVNLKVGQKGLHLESVIS</sequence>
<evidence type="ECO:0000256" key="6">
    <source>
        <dbReference type="ARBA" id="ARBA00023170"/>
    </source>
</evidence>
<keyword evidence="3 8" id="KW-0812">Transmembrane</keyword>
<name>A0A1V9XI95_9ACAR</name>
<dbReference type="Gene3D" id="1.10.287.70">
    <property type="match status" value="1"/>
</dbReference>
<proteinExistence type="predicted"/>
<keyword evidence="4 8" id="KW-1133">Transmembrane helix</keyword>
<evidence type="ECO:0000256" key="3">
    <source>
        <dbReference type="ARBA" id="ARBA00022692"/>
    </source>
</evidence>
<protein>
    <recommendedName>
        <fullName evidence="11">Glutamate receptor</fullName>
    </recommendedName>
</protein>
<dbReference type="OrthoDB" id="6495696at2759"/>
<evidence type="ECO:0000256" key="1">
    <source>
        <dbReference type="ARBA" id="ARBA00004651"/>
    </source>
</evidence>
<evidence type="ECO:0000256" key="2">
    <source>
        <dbReference type="ARBA" id="ARBA00022475"/>
    </source>
</evidence>
<evidence type="ECO:0008006" key="11">
    <source>
        <dbReference type="Google" id="ProtNLM"/>
    </source>
</evidence>
<evidence type="ECO:0000256" key="4">
    <source>
        <dbReference type="ARBA" id="ARBA00022989"/>
    </source>
</evidence>
<feature type="transmembrane region" description="Helical" evidence="8">
    <location>
        <begin position="82"/>
        <end position="104"/>
    </location>
</feature>
<evidence type="ECO:0000256" key="8">
    <source>
        <dbReference type="SAM" id="Phobius"/>
    </source>
</evidence>
<dbReference type="STRING" id="418985.A0A1V9XI95"/>
<feature type="transmembrane region" description="Helical" evidence="8">
    <location>
        <begin position="116"/>
        <end position="131"/>
    </location>
</feature>
<dbReference type="GO" id="GO:0005886">
    <property type="term" value="C:plasma membrane"/>
    <property type="evidence" value="ECO:0007669"/>
    <property type="project" value="UniProtKB-SubCell"/>
</dbReference>